<dbReference type="Gene3D" id="1.10.357.10">
    <property type="entry name" value="Tetracycline Repressor, domain 2"/>
    <property type="match status" value="1"/>
</dbReference>
<protein>
    <submittedName>
        <fullName evidence="7">TetR family transcriptional regulator</fullName>
    </submittedName>
</protein>
<dbReference type="SUPFAM" id="SSF48498">
    <property type="entry name" value="Tetracyclin repressor-like, C-terminal domain"/>
    <property type="match status" value="1"/>
</dbReference>
<evidence type="ECO:0000256" key="5">
    <source>
        <dbReference type="PROSITE-ProRule" id="PRU00335"/>
    </source>
</evidence>
<evidence type="ECO:0000256" key="4">
    <source>
        <dbReference type="ARBA" id="ARBA00023163"/>
    </source>
</evidence>
<dbReference type="Pfam" id="PF00440">
    <property type="entry name" value="TetR_N"/>
    <property type="match status" value="1"/>
</dbReference>
<evidence type="ECO:0000313" key="7">
    <source>
        <dbReference type="EMBL" id="PLP99611.1"/>
    </source>
</evidence>
<evidence type="ECO:0000256" key="1">
    <source>
        <dbReference type="ARBA" id="ARBA00022491"/>
    </source>
</evidence>
<keyword evidence="1" id="KW-0678">Repressor</keyword>
<dbReference type="SUPFAM" id="SSF46689">
    <property type="entry name" value="Homeodomain-like"/>
    <property type="match status" value="1"/>
</dbReference>
<evidence type="ECO:0000259" key="6">
    <source>
        <dbReference type="PROSITE" id="PS50977"/>
    </source>
</evidence>
<reference evidence="7 8" key="1">
    <citation type="submission" date="2017-12" db="EMBL/GenBank/DDBJ databases">
        <title>Genome sequence of the active heterotrophic nitrifier-denitrifier, Cupriavidus pauculus UM1.</title>
        <authorList>
            <person name="Putonti C."/>
            <person name="Castignetti D."/>
        </authorList>
    </citation>
    <scope>NUCLEOTIDE SEQUENCE [LARGE SCALE GENOMIC DNA]</scope>
    <source>
        <strain evidence="7 8">UM1</strain>
    </source>
</reference>
<dbReference type="InterPro" id="IPR001647">
    <property type="entry name" value="HTH_TetR"/>
</dbReference>
<gene>
    <name evidence="7" type="ORF">CYJ10_14455</name>
</gene>
<organism evidence="7 8">
    <name type="scientific">Cupriavidus pauculus</name>
    <dbReference type="NCBI Taxonomy" id="82633"/>
    <lineage>
        <taxon>Bacteria</taxon>
        <taxon>Pseudomonadati</taxon>
        <taxon>Pseudomonadota</taxon>
        <taxon>Betaproteobacteria</taxon>
        <taxon>Burkholderiales</taxon>
        <taxon>Burkholderiaceae</taxon>
        <taxon>Cupriavidus</taxon>
    </lineage>
</organism>
<name>A0A2N5CBQ2_9BURK</name>
<dbReference type="Gene3D" id="1.10.10.60">
    <property type="entry name" value="Homeodomain-like"/>
    <property type="match status" value="1"/>
</dbReference>
<accession>A0A2N5CBQ2</accession>
<evidence type="ECO:0000256" key="3">
    <source>
        <dbReference type="ARBA" id="ARBA00023125"/>
    </source>
</evidence>
<dbReference type="PROSITE" id="PS50977">
    <property type="entry name" value="HTH_TETR_2"/>
    <property type="match status" value="1"/>
</dbReference>
<keyword evidence="3 5" id="KW-0238">DNA-binding</keyword>
<sequence>MARASRAVADQHRTAIEAASARLFRQHGLHGVTVAQVMAGAGLTHGGFYGHFSSKDELAAVGCARAFADSAARWQQRITQAGGDRHAARRFLVDQYLSEVHRDAPEHGCPASALVGDVAREPAGKPVRGAFLDGIGQLLAAWKSLAPDATASGTAADADRAHRTALLEMATLVGAITLARATAGDALSDEILDAARAWLLDTSEVAPA</sequence>
<dbReference type="InterPro" id="IPR023772">
    <property type="entry name" value="DNA-bd_HTH_TetR-type_CS"/>
</dbReference>
<dbReference type="PANTHER" id="PTHR47506">
    <property type="entry name" value="TRANSCRIPTIONAL REGULATORY PROTEIN"/>
    <property type="match status" value="1"/>
</dbReference>
<proteinExistence type="predicted"/>
<dbReference type="InterPro" id="IPR036271">
    <property type="entry name" value="Tet_transcr_reg_TetR-rel_C_sf"/>
</dbReference>
<dbReference type="PROSITE" id="PS01081">
    <property type="entry name" value="HTH_TETR_1"/>
    <property type="match status" value="1"/>
</dbReference>
<keyword evidence="2" id="KW-0805">Transcription regulation</keyword>
<comment type="caution">
    <text evidence="7">The sequence shown here is derived from an EMBL/GenBank/DDBJ whole genome shotgun (WGS) entry which is preliminary data.</text>
</comment>
<dbReference type="InterPro" id="IPR009057">
    <property type="entry name" value="Homeodomain-like_sf"/>
</dbReference>
<dbReference type="AlphaFoldDB" id="A0A2N5CBQ2"/>
<dbReference type="EMBL" id="PJRP01000006">
    <property type="protein sequence ID" value="PLP99611.1"/>
    <property type="molecule type" value="Genomic_DNA"/>
</dbReference>
<feature type="domain" description="HTH tetR-type" evidence="6">
    <location>
        <begin position="10"/>
        <end position="70"/>
    </location>
</feature>
<dbReference type="PRINTS" id="PR00455">
    <property type="entry name" value="HTHTETR"/>
</dbReference>
<dbReference type="GO" id="GO:0003677">
    <property type="term" value="F:DNA binding"/>
    <property type="evidence" value="ECO:0007669"/>
    <property type="project" value="UniProtKB-UniRule"/>
</dbReference>
<dbReference type="RefSeq" id="WP_101682192.1">
    <property type="nucleotide sequence ID" value="NZ_PJRP01000006.1"/>
</dbReference>
<feature type="DNA-binding region" description="H-T-H motif" evidence="5">
    <location>
        <begin position="33"/>
        <end position="52"/>
    </location>
</feature>
<dbReference type="PANTHER" id="PTHR47506:SF7">
    <property type="entry name" value="TRANSCRIPTIONAL REGULATORY PROTEIN"/>
    <property type="match status" value="1"/>
</dbReference>
<keyword evidence="4" id="KW-0804">Transcription</keyword>
<evidence type="ECO:0000313" key="8">
    <source>
        <dbReference type="Proteomes" id="UP000234341"/>
    </source>
</evidence>
<dbReference type="Proteomes" id="UP000234341">
    <property type="component" value="Unassembled WGS sequence"/>
</dbReference>
<dbReference type="OrthoDB" id="9798857at2"/>
<evidence type="ECO:0000256" key="2">
    <source>
        <dbReference type="ARBA" id="ARBA00023015"/>
    </source>
</evidence>